<dbReference type="OrthoDB" id="1522162at2"/>
<dbReference type="PANTHER" id="PTHR45947">
    <property type="entry name" value="SULFOQUINOVOSYL TRANSFERASE SQD2"/>
    <property type="match status" value="1"/>
</dbReference>
<dbReference type="AlphaFoldDB" id="A0A1I4YBL0"/>
<protein>
    <submittedName>
        <fullName evidence="3">Glycosyltransferase involved in cell wall bisynthesis</fullName>
    </submittedName>
</protein>
<dbReference type="CDD" id="cd03801">
    <property type="entry name" value="GT4_PimA-like"/>
    <property type="match status" value="1"/>
</dbReference>
<dbReference type="EMBL" id="FOVL01000002">
    <property type="protein sequence ID" value="SFN35457.1"/>
    <property type="molecule type" value="Genomic_DNA"/>
</dbReference>
<sequence>MKILHVSGVKNWGGGENQIQVLCREFKNHHPEIQNLILCNQKGWLYRRLEKTDLKFLAAPLALKIDPRFILKLITVCNREKIDLIHLHDPTALSLAVMADHFKDLPPFVLSKKTSFPIKQRKQSLYKYNYPKIRKIFCVSEATRMVCIKSIKSPEKVLTLYHGIDKDLQGSSKASLNIREILKIPSEKKIIGNIANHIRAKDLHTLIKTANQLINLENRSDFHFVQIGNFAKERTSLLKVAVKQYGLEENFSFLGFRENASALIPQFDISIMTSQSEGLPQFIYESFFHKVPVISTSVGGIPEIITHKSNGLLAEAHDYKKLCENILFLANNEELIPKFAEISYQKLLENFTSVIMAKNTFEEYKKILNERL</sequence>
<name>A0A1I4YBL0_9FLAO</name>
<keyword evidence="4" id="KW-1185">Reference proteome</keyword>
<feature type="domain" description="Glycosyltransferase subfamily 4-like N-terminal" evidence="2">
    <location>
        <begin position="13"/>
        <end position="167"/>
    </location>
</feature>
<reference evidence="3 4" key="1">
    <citation type="submission" date="2016-10" db="EMBL/GenBank/DDBJ databases">
        <authorList>
            <person name="de Groot N.N."/>
        </authorList>
    </citation>
    <scope>NUCLEOTIDE SEQUENCE [LARGE SCALE GENOMIC DNA]</scope>
    <source>
        <strain evidence="3 4">DSM 17794</strain>
    </source>
</reference>
<dbReference type="RefSeq" id="WP_093405867.1">
    <property type="nucleotide sequence ID" value="NZ_FOVL01000002.1"/>
</dbReference>
<gene>
    <name evidence="3" type="ORF">SAMN05660413_00687</name>
</gene>
<organism evidence="3 4">
    <name type="scientific">Salegentibacter flavus</name>
    <dbReference type="NCBI Taxonomy" id="287099"/>
    <lineage>
        <taxon>Bacteria</taxon>
        <taxon>Pseudomonadati</taxon>
        <taxon>Bacteroidota</taxon>
        <taxon>Flavobacteriia</taxon>
        <taxon>Flavobacteriales</taxon>
        <taxon>Flavobacteriaceae</taxon>
        <taxon>Salegentibacter</taxon>
    </lineage>
</organism>
<keyword evidence="3" id="KW-0808">Transferase</keyword>
<accession>A0A1I4YBL0</accession>
<dbReference type="Pfam" id="PF13439">
    <property type="entry name" value="Glyco_transf_4"/>
    <property type="match status" value="1"/>
</dbReference>
<evidence type="ECO:0000313" key="4">
    <source>
        <dbReference type="Proteomes" id="UP000199153"/>
    </source>
</evidence>
<dbReference type="InterPro" id="IPR028098">
    <property type="entry name" value="Glyco_trans_4-like_N"/>
</dbReference>
<dbReference type="PANTHER" id="PTHR45947:SF3">
    <property type="entry name" value="SULFOQUINOVOSYL TRANSFERASE SQD2"/>
    <property type="match status" value="1"/>
</dbReference>
<dbReference type="GO" id="GO:0016757">
    <property type="term" value="F:glycosyltransferase activity"/>
    <property type="evidence" value="ECO:0007669"/>
    <property type="project" value="InterPro"/>
</dbReference>
<evidence type="ECO:0000259" key="2">
    <source>
        <dbReference type="Pfam" id="PF13439"/>
    </source>
</evidence>
<dbReference type="STRING" id="287099.SAMN05660413_00687"/>
<feature type="domain" description="Glycosyl transferase family 1" evidence="1">
    <location>
        <begin position="177"/>
        <end position="344"/>
    </location>
</feature>
<proteinExistence type="predicted"/>
<dbReference type="InterPro" id="IPR001296">
    <property type="entry name" value="Glyco_trans_1"/>
</dbReference>
<dbReference type="Pfam" id="PF00534">
    <property type="entry name" value="Glycos_transf_1"/>
    <property type="match status" value="1"/>
</dbReference>
<evidence type="ECO:0000313" key="3">
    <source>
        <dbReference type="EMBL" id="SFN35457.1"/>
    </source>
</evidence>
<evidence type="ECO:0000259" key="1">
    <source>
        <dbReference type="Pfam" id="PF00534"/>
    </source>
</evidence>
<dbReference type="InterPro" id="IPR050194">
    <property type="entry name" value="Glycosyltransferase_grp1"/>
</dbReference>
<dbReference type="SUPFAM" id="SSF53756">
    <property type="entry name" value="UDP-Glycosyltransferase/glycogen phosphorylase"/>
    <property type="match status" value="1"/>
</dbReference>
<dbReference type="Proteomes" id="UP000199153">
    <property type="component" value="Unassembled WGS sequence"/>
</dbReference>
<dbReference type="Gene3D" id="3.40.50.2000">
    <property type="entry name" value="Glycogen Phosphorylase B"/>
    <property type="match status" value="2"/>
</dbReference>